<feature type="domain" description="Peptidase M24" evidence="1">
    <location>
        <begin position="1"/>
        <end position="98"/>
    </location>
</feature>
<protein>
    <submittedName>
        <fullName evidence="2">Peptidase, M24 family</fullName>
        <ecNumber evidence="2">3.4.-.-</ecNumber>
    </submittedName>
</protein>
<dbReference type="Proteomes" id="UP000004968">
    <property type="component" value="Unassembled WGS sequence"/>
</dbReference>
<reference evidence="2 3" key="1">
    <citation type="submission" date="2010-01" db="EMBL/GenBank/DDBJ databases">
        <authorList>
            <person name="Weinstock G."/>
            <person name="Sodergren E."/>
            <person name="Clifton S."/>
            <person name="Fulton L."/>
            <person name="Fulton B."/>
            <person name="Courtney L."/>
            <person name="Fronick C."/>
            <person name="Harrison M."/>
            <person name="Strong C."/>
            <person name="Farmer C."/>
            <person name="Delahaunty K."/>
            <person name="Markovic C."/>
            <person name="Hall O."/>
            <person name="Minx P."/>
            <person name="Tomlinson C."/>
            <person name="Mitreva M."/>
            <person name="Nelson J."/>
            <person name="Hou S."/>
            <person name="Wollam A."/>
            <person name="Pepin K.H."/>
            <person name="Johnson M."/>
            <person name="Bhonagiri V."/>
            <person name="Nash W.E."/>
            <person name="Warren W."/>
            <person name="Chinwalla A."/>
            <person name="Mardis E.R."/>
            <person name="Wilson R.K."/>
        </authorList>
    </citation>
    <scope>NUCLEOTIDE SEQUENCE [LARGE SCALE GENOMIC DNA]</scope>
    <source>
        <strain evidence="2 3">DSM 13479</strain>
    </source>
</reference>
<dbReference type="AlphaFoldDB" id="D3ATA2"/>
<comment type="caution">
    <text evidence="2">The sequence shown here is derived from an EMBL/GenBank/DDBJ whole genome shotgun (WGS) entry which is preliminary data.</text>
</comment>
<dbReference type="InterPro" id="IPR036005">
    <property type="entry name" value="Creatinase/aminopeptidase-like"/>
</dbReference>
<dbReference type="InterPro" id="IPR000994">
    <property type="entry name" value="Pept_M24"/>
</dbReference>
<evidence type="ECO:0000259" key="1">
    <source>
        <dbReference type="Pfam" id="PF00557"/>
    </source>
</evidence>
<dbReference type="GO" id="GO:0016787">
    <property type="term" value="F:hydrolase activity"/>
    <property type="evidence" value="ECO:0007669"/>
    <property type="project" value="UniProtKB-KW"/>
</dbReference>
<sequence>IFNLVLEAGKRAVEAVRPGVHVNEVEAAHREVFIREGLDDYALRGLGHGIGLQIHECPRVQIGKDTVLKPNMIFTIEPGLYFPGVCGVRTEDDVLVTESGVENLSHTPHEIHID</sequence>
<proteinExistence type="predicted"/>
<dbReference type="HOGENOM" id="CLU_2114044_0_0_9"/>
<evidence type="ECO:0000313" key="2">
    <source>
        <dbReference type="EMBL" id="EFC94950.1"/>
    </source>
</evidence>
<dbReference type="RefSeq" id="WP_006777265.1">
    <property type="nucleotide sequence ID" value="NZ_GG667906.1"/>
</dbReference>
<dbReference type="Pfam" id="PF00557">
    <property type="entry name" value="Peptidase_M24"/>
    <property type="match status" value="1"/>
</dbReference>
<evidence type="ECO:0000313" key="3">
    <source>
        <dbReference type="Proteomes" id="UP000004968"/>
    </source>
</evidence>
<dbReference type="EMBL" id="ACIO01000873">
    <property type="protein sequence ID" value="EFC94950.1"/>
    <property type="molecule type" value="Genomic_DNA"/>
</dbReference>
<name>D3ATA2_9FIRM</name>
<feature type="non-terminal residue" evidence="2">
    <location>
        <position position="1"/>
    </location>
</feature>
<organism evidence="2 3">
    <name type="scientific">Hungatella hathewayi DSM 13479</name>
    <dbReference type="NCBI Taxonomy" id="566550"/>
    <lineage>
        <taxon>Bacteria</taxon>
        <taxon>Bacillati</taxon>
        <taxon>Bacillota</taxon>
        <taxon>Clostridia</taxon>
        <taxon>Lachnospirales</taxon>
        <taxon>Lachnospiraceae</taxon>
        <taxon>Hungatella</taxon>
    </lineage>
</organism>
<keyword evidence="2" id="KW-0378">Hydrolase</keyword>
<dbReference type="SUPFAM" id="SSF55920">
    <property type="entry name" value="Creatinase/aminopeptidase"/>
    <property type="match status" value="1"/>
</dbReference>
<accession>D3ATA2</accession>
<dbReference type="Gene3D" id="3.90.230.10">
    <property type="entry name" value="Creatinase/methionine aminopeptidase superfamily"/>
    <property type="match status" value="1"/>
</dbReference>
<dbReference type="EC" id="3.4.-.-" evidence="2"/>
<gene>
    <name evidence="2" type="ORF">CLOSTHATH_06861</name>
</gene>
<dbReference type="PANTHER" id="PTHR46112">
    <property type="entry name" value="AMINOPEPTIDASE"/>
    <property type="match status" value="1"/>
</dbReference>
<dbReference type="InterPro" id="IPR050659">
    <property type="entry name" value="Peptidase_M24B"/>
</dbReference>
<dbReference type="PANTHER" id="PTHR46112:SF2">
    <property type="entry name" value="XAA-PRO AMINOPEPTIDASE P-RELATED"/>
    <property type="match status" value="1"/>
</dbReference>